<feature type="non-terminal residue" evidence="2">
    <location>
        <position position="55"/>
    </location>
</feature>
<organism evidence="2">
    <name type="scientific">uncultured bacterium</name>
    <name type="common">gcode 4</name>
    <dbReference type="NCBI Taxonomy" id="1234023"/>
    <lineage>
        <taxon>Bacteria</taxon>
        <taxon>environmental samples</taxon>
    </lineage>
</organism>
<proteinExistence type="predicted"/>
<evidence type="ECO:0000313" key="2">
    <source>
        <dbReference type="EMBL" id="EKD29449.1"/>
    </source>
</evidence>
<gene>
    <name evidence="2" type="ORF">ACD_78C00405G0001</name>
</gene>
<sequence length="55" mass="6285">MGHEEIVDLVDIGEITRKEDGDFAIRIRYIPDRCPRKIRGKGRNGLSDIESESLD</sequence>
<comment type="caution">
    <text evidence="2">The sequence shown here is derived from an EMBL/GenBank/DDBJ whole genome shotgun (WGS) entry which is preliminary data.</text>
</comment>
<dbReference type="AlphaFoldDB" id="K1YVZ1"/>
<feature type="region of interest" description="Disordered" evidence="1">
    <location>
        <begin position="36"/>
        <end position="55"/>
    </location>
</feature>
<evidence type="ECO:0000256" key="1">
    <source>
        <dbReference type="SAM" id="MobiDB-lite"/>
    </source>
</evidence>
<reference evidence="2" key="1">
    <citation type="journal article" date="2012" name="Science">
        <title>Fermentation, hydrogen, and sulfur metabolism in multiple uncultivated bacterial phyla.</title>
        <authorList>
            <person name="Wrighton K.C."/>
            <person name="Thomas B.C."/>
            <person name="Sharon I."/>
            <person name="Miller C.S."/>
            <person name="Castelle C.J."/>
            <person name="VerBerkmoes N.C."/>
            <person name="Wilkins M.J."/>
            <person name="Hettich R.L."/>
            <person name="Lipton M.S."/>
            <person name="Williams K.H."/>
            <person name="Long P.E."/>
            <person name="Banfield J.F."/>
        </authorList>
    </citation>
    <scope>NUCLEOTIDE SEQUENCE [LARGE SCALE GENOMIC DNA]</scope>
</reference>
<protein>
    <submittedName>
        <fullName evidence="2">Uncharacterized protein</fullName>
    </submittedName>
</protein>
<name>K1YVZ1_9BACT</name>
<accession>K1YVZ1</accession>
<dbReference type="EMBL" id="AMFJ01034405">
    <property type="protein sequence ID" value="EKD29449.1"/>
    <property type="molecule type" value="Genomic_DNA"/>
</dbReference>